<accession>A0A1G9SLW8</accession>
<sequence length="267" mass="31016">MIKKNKLIYGIIFVLMMCGLICVLIKGSTKEDLNKGENQRNFKDHVVFYPQHQDDEILWGGSAIIEAIKQCGKDNVYVVLVSDGSGVNVFNNYKYKDLTRKEKEELRNVEFKAALNHMGIKEKNIIILADIDNHEGTHFDLMQTVALNFEKQLGNVTHISHCYKLDNHPMHRQNGKVIHKLYEEGKLKDVMYFLKPKYAEKVDSNKKATYVVTNDKEYNQVKNACKEYQLKNNQEHRYGIGYTSAHSYFDELLLDPKLTSILYEEDK</sequence>
<keyword evidence="1" id="KW-0472">Membrane</keyword>
<evidence type="ECO:0000313" key="3">
    <source>
        <dbReference type="Proteomes" id="UP000199068"/>
    </source>
</evidence>
<dbReference type="Pfam" id="PF02585">
    <property type="entry name" value="PIG-L"/>
    <property type="match status" value="1"/>
</dbReference>
<proteinExistence type="predicted"/>
<dbReference type="SUPFAM" id="SSF102588">
    <property type="entry name" value="LmbE-like"/>
    <property type="match status" value="1"/>
</dbReference>
<evidence type="ECO:0000313" key="2">
    <source>
        <dbReference type="EMBL" id="SDM36422.1"/>
    </source>
</evidence>
<dbReference type="STRING" id="1121325.SAMN04515677_11018"/>
<keyword evidence="1" id="KW-1133">Transmembrane helix</keyword>
<protein>
    <submittedName>
        <fullName evidence="2">GlcNAc-PI de-N-acetylase</fullName>
    </submittedName>
</protein>
<feature type="transmembrane region" description="Helical" evidence="1">
    <location>
        <begin position="7"/>
        <end position="27"/>
    </location>
</feature>
<dbReference type="Proteomes" id="UP000199068">
    <property type="component" value="Unassembled WGS sequence"/>
</dbReference>
<keyword evidence="1" id="KW-0812">Transmembrane</keyword>
<dbReference type="InterPro" id="IPR024078">
    <property type="entry name" value="LmbE-like_dom_sf"/>
</dbReference>
<dbReference type="EMBL" id="FNGW01000010">
    <property type="protein sequence ID" value="SDM36422.1"/>
    <property type="molecule type" value="Genomic_DNA"/>
</dbReference>
<evidence type="ECO:0000256" key="1">
    <source>
        <dbReference type="SAM" id="Phobius"/>
    </source>
</evidence>
<keyword evidence="3" id="KW-1185">Reference proteome</keyword>
<dbReference type="AlphaFoldDB" id="A0A1G9SLW8"/>
<dbReference type="RefSeq" id="WP_092727347.1">
    <property type="nucleotide sequence ID" value="NZ_FNGW01000010.1"/>
</dbReference>
<organism evidence="2 3">
    <name type="scientific">Romboutsia lituseburensis DSM 797</name>
    <dbReference type="NCBI Taxonomy" id="1121325"/>
    <lineage>
        <taxon>Bacteria</taxon>
        <taxon>Bacillati</taxon>
        <taxon>Bacillota</taxon>
        <taxon>Clostridia</taxon>
        <taxon>Peptostreptococcales</taxon>
        <taxon>Peptostreptococcaceae</taxon>
        <taxon>Romboutsia</taxon>
    </lineage>
</organism>
<reference evidence="2 3" key="1">
    <citation type="submission" date="2016-10" db="EMBL/GenBank/DDBJ databases">
        <authorList>
            <person name="de Groot N.N."/>
        </authorList>
    </citation>
    <scope>NUCLEOTIDE SEQUENCE [LARGE SCALE GENOMIC DNA]</scope>
    <source>
        <strain evidence="2 3">DSM 797</strain>
    </source>
</reference>
<dbReference type="InterPro" id="IPR003737">
    <property type="entry name" value="GlcNAc_PI_deacetylase-related"/>
</dbReference>
<gene>
    <name evidence="2" type="ORF">SAMN04515677_11018</name>
</gene>
<name>A0A1G9SLW8_9FIRM</name>
<dbReference type="Gene3D" id="3.40.50.10320">
    <property type="entry name" value="LmbE-like"/>
    <property type="match status" value="1"/>
</dbReference>